<feature type="chain" id="PRO_5042275621" evidence="2">
    <location>
        <begin position="19"/>
        <end position="92"/>
    </location>
</feature>
<protein>
    <submittedName>
        <fullName evidence="4">Prismalin-14</fullName>
    </submittedName>
</protein>
<dbReference type="AlphaFoldDB" id="A0AAF3FLL5"/>
<name>A0AAF3FLL5_9BILA</name>
<feature type="region of interest" description="Disordered" evidence="1">
    <location>
        <begin position="20"/>
        <end position="92"/>
    </location>
</feature>
<keyword evidence="3" id="KW-1185">Reference proteome</keyword>
<evidence type="ECO:0000256" key="1">
    <source>
        <dbReference type="SAM" id="MobiDB-lite"/>
    </source>
</evidence>
<dbReference type="Proteomes" id="UP000887575">
    <property type="component" value="Unassembled WGS sequence"/>
</dbReference>
<reference evidence="4" key="1">
    <citation type="submission" date="2024-02" db="UniProtKB">
        <authorList>
            <consortium name="WormBaseParasite"/>
        </authorList>
    </citation>
    <scope>IDENTIFICATION</scope>
</reference>
<sequence>MKLLGFLIFVLLVALATSKDQSKEYDKGSIYSSNSNYPSSSSLYNNRYPYSNNYNNRYPYSNNYNNRYPYNQDYSNGRYGSRYNGLSNNRDD</sequence>
<feature type="compositionally biased region" description="Low complexity" evidence="1">
    <location>
        <begin position="31"/>
        <end position="71"/>
    </location>
</feature>
<evidence type="ECO:0000313" key="3">
    <source>
        <dbReference type="Proteomes" id="UP000887575"/>
    </source>
</evidence>
<accession>A0AAF3FLL5</accession>
<dbReference type="WBParaSite" id="MBELARI_LOCUS663">
    <property type="protein sequence ID" value="MBELARI_LOCUS663"/>
    <property type="gene ID" value="MBELARI_LOCUS663"/>
</dbReference>
<organism evidence="3 4">
    <name type="scientific">Mesorhabditis belari</name>
    <dbReference type="NCBI Taxonomy" id="2138241"/>
    <lineage>
        <taxon>Eukaryota</taxon>
        <taxon>Metazoa</taxon>
        <taxon>Ecdysozoa</taxon>
        <taxon>Nematoda</taxon>
        <taxon>Chromadorea</taxon>
        <taxon>Rhabditida</taxon>
        <taxon>Rhabditina</taxon>
        <taxon>Rhabditomorpha</taxon>
        <taxon>Rhabditoidea</taxon>
        <taxon>Rhabditidae</taxon>
        <taxon>Mesorhabditinae</taxon>
        <taxon>Mesorhabditis</taxon>
    </lineage>
</organism>
<keyword evidence="2" id="KW-0732">Signal</keyword>
<proteinExistence type="predicted"/>
<evidence type="ECO:0000313" key="4">
    <source>
        <dbReference type="WBParaSite" id="MBELARI_LOCUS663"/>
    </source>
</evidence>
<evidence type="ECO:0000256" key="2">
    <source>
        <dbReference type="SAM" id="SignalP"/>
    </source>
</evidence>
<feature type="signal peptide" evidence="2">
    <location>
        <begin position="1"/>
        <end position="18"/>
    </location>
</feature>